<keyword evidence="4" id="KW-1185">Reference proteome</keyword>
<evidence type="ECO:0000256" key="2">
    <source>
        <dbReference type="SAM" id="MobiDB-lite"/>
    </source>
</evidence>
<gene>
    <name evidence="3" type="ORF">POM88_051798</name>
</gene>
<proteinExistence type="inferred from homology"/>
<dbReference type="PANTHER" id="PTHR33565:SF20">
    <property type="entry name" value="DORMANCY-ASSOCIATED PROTEIN HOMOLOG 4"/>
    <property type="match status" value="1"/>
</dbReference>
<feature type="region of interest" description="Disordered" evidence="2">
    <location>
        <begin position="60"/>
        <end position="112"/>
    </location>
</feature>
<sequence>MGFIHQLWDETLAGPAPDSGLSRLRYNSQSRRLSASHVLQDDAPVSRSITILRSNSDIRHVNLSPDSGSVPSSPITPGSPFSPTTPRGELKKLTRRKSTSEALQRSRPRSPTGYDWIVLSALDR</sequence>
<feature type="compositionally biased region" description="Polar residues" evidence="2">
    <location>
        <begin position="64"/>
        <end position="85"/>
    </location>
</feature>
<dbReference type="Pfam" id="PF05564">
    <property type="entry name" value="Auxin_repressed"/>
    <property type="match status" value="1"/>
</dbReference>
<comment type="caution">
    <text evidence="3">The sequence shown here is derived from an EMBL/GenBank/DDBJ whole genome shotgun (WGS) entry which is preliminary data.</text>
</comment>
<dbReference type="PANTHER" id="PTHR33565">
    <property type="entry name" value="DORMANCY-ASSOCIATED PROTEIN 1"/>
    <property type="match status" value="1"/>
</dbReference>
<comment type="similarity">
    <text evidence="1">Belongs to the DRM1/ARP family.</text>
</comment>
<reference evidence="3" key="2">
    <citation type="submission" date="2023-05" db="EMBL/GenBank/DDBJ databases">
        <authorList>
            <person name="Schelkunov M.I."/>
        </authorList>
    </citation>
    <scope>NUCLEOTIDE SEQUENCE</scope>
    <source>
        <strain evidence="3">Hsosn_3</strain>
        <tissue evidence="3">Leaf</tissue>
    </source>
</reference>
<dbReference type="EMBL" id="JAUIZM010000011">
    <property type="protein sequence ID" value="KAK1358542.1"/>
    <property type="molecule type" value="Genomic_DNA"/>
</dbReference>
<name>A0AAD8H2K5_9APIA</name>
<dbReference type="AlphaFoldDB" id="A0AAD8H2K5"/>
<dbReference type="Proteomes" id="UP001237642">
    <property type="component" value="Unassembled WGS sequence"/>
</dbReference>
<organism evidence="3 4">
    <name type="scientific">Heracleum sosnowskyi</name>
    <dbReference type="NCBI Taxonomy" id="360622"/>
    <lineage>
        <taxon>Eukaryota</taxon>
        <taxon>Viridiplantae</taxon>
        <taxon>Streptophyta</taxon>
        <taxon>Embryophyta</taxon>
        <taxon>Tracheophyta</taxon>
        <taxon>Spermatophyta</taxon>
        <taxon>Magnoliopsida</taxon>
        <taxon>eudicotyledons</taxon>
        <taxon>Gunneridae</taxon>
        <taxon>Pentapetalae</taxon>
        <taxon>asterids</taxon>
        <taxon>campanulids</taxon>
        <taxon>Apiales</taxon>
        <taxon>Apiaceae</taxon>
        <taxon>Apioideae</taxon>
        <taxon>apioid superclade</taxon>
        <taxon>Tordylieae</taxon>
        <taxon>Tordyliinae</taxon>
        <taxon>Heracleum</taxon>
    </lineage>
</organism>
<protein>
    <submittedName>
        <fullName evidence="3">Dormancy-associated protein-like</fullName>
    </submittedName>
</protein>
<evidence type="ECO:0000313" key="3">
    <source>
        <dbReference type="EMBL" id="KAK1358542.1"/>
    </source>
</evidence>
<dbReference type="InterPro" id="IPR008406">
    <property type="entry name" value="DRM/ARP"/>
</dbReference>
<evidence type="ECO:0000313" key="4">
    <source>
        <dbReference type="Proteomes" id="UP001237642"/>
    </source>
</evidence>
<accession>A0AAD8H2K5</accession>
<reference evidence="3" key="1">
    <citation type="submission" date="2023-02" db="EMBL/GenBank/DDBJ databases">
        <title>Genome of toxic invasive species Heracleum sosnowskyi carries increased number of genes despite the absence of recent whole-genome duplications.</title>
        <authorList>
            <person name="Schelkunov M."/>
            <person name="Shtratnikova V."/>
            <person name="Makarenko M."/>
            <person name="Klepikova A."/>
            <person name="Omelchenko D."/>
            <person name="Novikova G."/>
            <person name="Obukhova E."/>
            <person name="Bogdanov V."/>
            <person name="Penin A."/>
            <person name="Logacheva M."/>
        </authorList>
    </citation>
    <scope>NUCLEOTIDE SEQUENCE</scope>
    <source>
        <strain evidence="3">Hsosn_3</strain>
        <tissue evidence="3">Leaf</tissue>
    </source>
</reference>
<evidence type="ECO:0000256" key="1">
    <source>
        <dbReference type="ARBA" id="ARBA00010502"/>
    </source>
</evidence>